<dbReference type="PANTHER" id="PTHR43578:SF3">
    <property type="entry name" value="NADH-QUINONE OXIDOREDUCTASE SUBUNIT F"/>
    <property type="match status" value="1"/>
</dbReference>
<dbReference type="NCBIfam" id="NF041612">
    <property type="entry name" value="fdxn_Clost"/>
    <property type="match status" value="1"/>
</dbReference>
<dbReference type="InterPro" id="IPR048109">
    <property type="entry name" value="Fdxn_Clost-type"/>
</dbReference>
<name>A0A1V4J0T8_9CLOT</name>
<dbReference type="Pfam" id="PF01257">
    <property type="entry name" value="2Fe-2S_thioredx"/>
    <property type="match status" value="1"/>
</dbReference>
<evidence type="ECO:0000256" key="1">
    <source>
        <dbReference type="ARBA" id="ARBA00022723"/>
    </source>
</evidence>
<dbReference type="Gene3D" id="3.40.30.10">
    <property type="entry name" value="Glutaredoxin"/>
    <property type="match status" value="1"/>
</dbReference>
<comment type="caution">
    <text evidence="5">The sequence shown here is derived from an EMBL/GenBank/DDBJ whole genome shotgun (WGS) entry which is preliminary data.</text>
</comment>
<dbReference type="EMBL" id="QXDJ01000001">
    <property type="protein sequence ID" value="RII36773.1"/>
    <property type="molecule type" value="Genomic_DNA"/>
</dbReference>
<dbReference type="EMBL" id="MZGT01000004">
    <property type="protein sequence ID" value="OPJ65773.1"/>
    <property type="molecule type" value="Genomic_DNA"/>
</dbReference>
<dbReference type="Proteomes" id="UP000191056">
    <property type="component" value="Unassembled WGS sequence"/>
</dbReference>
<reference evidence="4" key="3">
    <citation type="submission" date="2019-12" db="EMBL/GenBank/DDBJ databases">
        <title>Microbes associate with the intestines of laboratory mice.</title>
        <authorList>
            <person name="Navarre W."/>
            <person name="Wong E."/>
        </authorList>
    </citation>
    <scope>NUCLEOTIDE SEQUENCE</scope>
    <source>
        <strain evidence="4">NM79_F5</strain>
    </source>
</reference>
<dbReference type="RefSeq" id="WP_079437929.1">
    <property type="nucleotide sequence ID" value="NZ_JBLZIA010000005.1"/>
</dbReference>
<dbReference type="GO" id="GO:0046872">
    <property type="term" value="F:metal ion binding"/>
    <property type="evidence" value="ECO:0007669"/>
    <property type="project" value="UniProtKB-KW"/>
</dbReference>
<evidence type="ECO:0000313" key="8">
    <source>
        <dbReference type="Proteomes" id="UP000265930"/>
    </source>
</evidence>
<dbReference type="STRING" id="225345.CLCHR_03430"/>
<keyword evidence="2" id="KW-0408">Iron</keyword>
<organism evidence="5 7">
    <name type="scientific">Clostridium chromiireducens</name>
    <dbReference type="NCBI Taxonomy" id="225345"/>
    <lineage>
        <taxon>Bacteria</taxon>
        <taxon>Bacillati</taxon>
        <taxon>Bacillota</taxon>
        <taxon>Clostridia</taxon>
        <taxon>Eubacteriales</taxon>
        <taxon>Clostridiaceae</taxon>
        <taxon>Clostridium</taxon>
    </lineage>
</organism>
<dbReference type="GO" id="GO:0051536">
    <property type="term" value="F:iron-sulfur cluster binding"/>
    <property type="evidence" value="ECO:0007669"/>
    <property type="project" value="UniProtKB-KW"/>
</dbReference>
<reference evidence="6 8" key="2">
    <citation type="submission" date="2018-08" db="EMBL/GenBank/DDBJ databases">
        <title>Genome of Clostridium chromiireducens C1, DSM12136.</title>
        <authorList>
            <person name="Xing M."/>
            <person name="Wei Y."/>
            <person name="Ang E.L."/>
            <person name="Zhao H."/>
            <person name="Zhang Y."/>
        </authorList>
    </citation>
    <scope>NUCLEOTIDE SEQUENCE [LARGE SCALE GENOMIC DNA]</scope>
    <source>
        <strain evidence="6 8">C1</strain>
    </source>
</reference>
<reference evidence="5 7" key="1">
    <citation type="submission" date="2017-03" db="EMBL/GenBank/DDBJ databases">
        <title>Genome sequence of Clostridium chromiireducens DSM 23318.</title>
        <authorList>
            <person name="Poehlein A."/>
            <person name="Daniel R."/>
        </authorList>
    </citation>
    <scope>NUCLEOTIDE SEQUENCE [LARGE SCALE GENOMIC DNA]</scope>
    <source>
        <strain evidence="5 7">DSM 23318</strain>
    </source>
</reference>
<evidence type="ECO:0000256" key="3">
    <source>
        <dbReference type="ARBA" id="ARBA00023014"/>
    </source>
</evidence>
<evidence type="ECO:0000256" key="2">
    <source>
        <dbReference type="ARBA" id="ARBA00023004"/>
    </source>
</evidence>
<sequence>MISLKHHIFVCASCRVNGMQKGMCFSKDSVKVVQKFMEEVEDRDLINEVMVTNTGCLGVCNKGPIVVVYPEGTWYGNVTIDDVERIMDEHIEGGKVVEELVI</sequence>
<dbReference type="OrthoDB" id="9800692at2"/>
<keyword evidence="3" id="KW-0411">Iron-sulfur</keyword>
<dbReference type="CDD" id="cd02980">
    <property type="entry name" value="TRX_Fd_family"/>
    <property type="match status" value="1"/>
</dbReference>
<evidence type="ECO:0000313" key="7">
    <source>
        <dbReference type="Proteomes" id="UP000191056"/>
    </source>
</evidence>
<keyword evidence="1" id="KW-0479">Metal-binding</keyword>
<accession>A0A1V4J0T8</accession>
<dbReference type="EMBL" id="WSRQ01000005">
    <property type="protein sequence ID" value="MVX62998.1"/>
    <property type="molecule type" value="Genomic_DNA"/>
</dbReference>
<proteinExistence type="predicted"/>
<evidence type="ECO:0000313" key="5">
    <source>
        <dbReference type="EMBL" id="OPJ65773.1"/>
    </source>
</evidence>
<dbReference type="Proteomes" id="UP000656077">
    <property type="component" value="Unassembled WGS sequence"/>
</dbReference>
<keyword evidence="7" id="KW-1185">Reference proteome</keyword>
<dbReference type="InterPro" id="IPR036249">
    <property type="entry name" value="Thioredoxin-like_sf"/>
</dbReference>
<dbReference type="PANTHER" id="PTHR43578">
    <property type="entry name" value="NADH-QUINONE OXIDOREDUCTASE SUBUNIT F"/>
    <property type="match status" value="1"/>
</dbReference>
<dbReference type="AlphaFoldDB" id="A0A1V4J0T8"/>
<dbReference type="Proteomes" id="UP000265930">
    <property type="component" value="Unassembled WGS sequence"/>
</dbReference>
<evidence type="ECO:0000313" key="4">
    <source>
        <dbReference type="EMBL" id="MVX62998.1"/>
    </source>
</evidence>
<evidence type="ECO:0000313" key="6">
    <source>
        <dbReference type="EMBL" id="RII36773.1"/>
    </source>
</evidence>
<gene>
    <name evidence="5" type="ORF">CLCHR_03430</name>
    <name evidence="6" type="ORF">D2A34_05160</name>
    <name evidence="4" type="ORF">GKZ28_04690</name>
</gene>
<dbReference type="SUPFAM" id="SSF52833">
    <property type="entry name" value="Thioredoxin-like"/>
    <property type="match status" value="1"/>
</dbReference>
<protein>
    <submittedName>
        <fullName evidence="4">(2Fe-2S) ferredoxin domain-containing protein</fullName>
    </submittedName>
    <submittedName>
        <fullName evidence="5">Ferredoxin, 2Fe-2S</fullName>
    </submittedName>
</protein>